<protein>
    <submittedName>
        <fullName evidence="2">Uncharacterized protein</fullName>
    </submittedName>
</protein>
<accession>A0A941EID8</accession>
<feature type="compositionally biased region" description="Basic and acidic residues" evidence="1">
    <location>
        <begin position="1"/>
        <end position="15"/>
    </location>
</feature>
<comment type="caution">
    <text evidence="2">The sequence shown here is derived from an EMBL/GenBank/DDBJ whole genome shotgun (WGS) entry which is preliminary data.</text>
</comment>
<proteinExistence type="predicted"/>
<dbReference type="Proteomes" id="UP000676325">
    <property type="component" value="Unassembled WGS sequence"/>
</dbReference>
<keyword evidence="3" id="KW-1185">Reference proteome</keyword>
<name>A0A941EID8_9ACTN</name>
<evidence type="ECO:0000313" key="2">
    <source>
        <dbReference type="EMBL" id="MBR7831368.1"/>
    </source>
</evidence>
<organism evidence="2 3">
    <name type="scientific">Actinospica acidithermotolerans</name>
    <dbReference type="NCBI Taxonomy" id="2828514"/>
    <lineage>
        <taxon>Bacteria</taxon>
        <taxon>Bacillati</taxon>
        <taxon>Actinomycetota</taxon>
        <taxon>Actinomycetes</taxon>
        <taxon>Catenulisporales</taxon>
        <taxon>Actinospicaceae</taxon>
        <taxon>Actinospica</taxon>
    </lineage>
</organism>
<feature type="non-terminal residue" evidence="2">
    <location>
        <position position="282"/>
    </location>
</feature>
<evidence type="ECO:0000313" key="3">
    <source>
        <dbReference type="Proteomes" id="UP000676325"/>
    </source>
</evidence>
<feature type="compositionally biased region" description="Low complexity" evidence="1">
    <location>
        <begin position="29"/>
        <end position="47"/>
    </location>
</feature>
<evidence type="ECO:0000256" key="1">
    <source>
        <dbReference type="SAM" id="MobiDB-lite"/>
    </source>
</evidence>
<reference evidence="2" key="1">
    <citation type="submission" date="2021-04" db="EMBL/GenBank/DDBJ databases">
        <title>Genome based classification of Actinospica acidithermotolerans sp. nov., an actinobacterium isolated from an Indonesian hot spring.</title>
        <authorList>
            <person name="Kusuma A.B."/>
            <person name="Putra K.E."/>
            <person name="Nafisah S."/>
            <person name="Loh J."/>
            <person name="Nouioui I."/>
            <person name="Goodfellow M."/>
        </authorList>
    </citation>
    <scope>NUCLEOTIDE SEQUENCE</scope>
    <source>
        <strain evidence="2">MGRD01-02</strain>
    </source>
</reference>
<gene>
    <name evidence="2" type="ORF">KDK95_34000</name>
</gene>
<feature type="region of interest" description="Disordered" evidence="1">
    <location>
        <begin position="1"/>
        <end position="47"/>
    </location>
</feature>
<dbReference type="AlphaFoldDB" id="A0A941EID8"/>
<dbReference type="EMBL" id="JAGSOH010000223">
    <property type="protein sequence ID" value="MBR7831368.1"/>
    <property type="molecule type" value="Genomic_DNA"/>
</dbReference>
<feature type="compositionally biased region" description="Basic residues" evidence="1">
    <location>
        <begin position="16"/>
        <end position="28"/>
    </location>
</feature>
<sequence>MSKDSPEGEAADRLRRPARIVRRTRRRPAAQPEPTQPEVTTPRPRALGLDPADLAGALLADLAEITDQDDPFEFEMMVSSFCGILDMAQAAALVGSLPPDIVQMLVTQFEQRHDPLALAVLASLALLADGEAGAAAARGAARLWRAGVLPPDWFEELDRALHVEESLCVHRELDGDLLYLLSFRRAARRHAFAVIVRDEEHGPAEAIVPLPAEVLPGHLADIVNELVPRDELDTVTVTRLDPAEARRRLESAVRIRATHDARLDLDARFAQWDEAATPSVLG</sequence>